<keyword evidence="5 8" id="KW-0472">Membrane</keyword>
<dbReference type="EMBL" id="JADNYM010000027">
    <property type="protein sequence ID" value="MBG0741281.1"/>
    <property type="molecule type" value="Genomic_DNA"/>
</dbReference>
<evidence type="ECO:0000313" key="10">
    <source>
        <dbReference type="Proteomes" id="UP000655366"/>
    </source>
</evidence>
<comment type="similarity">
    <text evidence="8">Belongs to the ATPase delta chain family.</text>
</comment>
<keyword evidence="10" id="KW-1185">Reference proteome</keyword>
<reference evidence="9 10" key="1">
    <citation type="submission" date="2020-11" db="EMBL/GenBank/DDBJ databases">
        <title>Arthrobacter antarcticus sp. nov., isolated from Antarctic Soil.</title>
        <authorList>
            <person name="Li J."/>
        </authorList>
    </citation>
    <scope>NUCLEOTIDE SEQUENCE [LARGE SCALE GENOMIC DNA]</scope>
    <source>
        <strain evidence="9 10">Z1-20</strain>
    </source>
</reference>
<evidence type="ECO:0000256" key="4">
    <source>
        <dbReference type="ARBA" id="ARBA00023065"/>
    </source>
</evidence>
<keyword evidence="6 8" id="KW-0139">CF(1)</keyword>
<dbReference type="NCBIfam" id="TIGR01145">
    <property type="entry name" value="ATP_synt_delta"/>
    <property type="match status" value="1"/>
</dbReference>
<comment type="caution">
    <text evidence="9">The sequence shown here is derived from an EMBL/GenBank/DDBJ whole genome shotgun (WGS) entry which is preliminary data.</text>
</comment>
<keyword evidence="4 8" id="KW-0406">Ion transport</keyword>
<proteinExistence type="inferred from homology"/>
<accession>A0A931G5V8</accession>
<sequence>MAGVSGESLTAALADLAHQLPTASLTLAEELFGVLSAVDSSAGLRRALTDPSRSGAAKAALVDGLVKGKVSAQAEDIVAKLAASRWAAARDIGDALETVAATVAIAVAENGAGAASPSSVPGIAGSGVRGLERLEDDLFSFNQAVESSHEIQGAFAQPQASAGAKRTLALKLAPSAGEEARVLISQAVSHPRGVRVTKLIERFADLAATRQQRWIARITVSRPLTGQQTQRLQAGLNSLYERELKINVIVDPTLIGGVRVRVGDEVVDASVISRLGELRRQLAG</sequence>
<evidence type="ECO:0000313" key="9">
    <source>
        <dbReference type="EMBL" id="MBG0741281.1"/>
    </source>
</evidence>
<dbReference type="PANTHER" id="PTHR11910">
    <property type="entry name" value="ATP SYNTHASE DELTA CHAIN"/>
    <property type="match status" value="1"/>
</dbReference>
<dbReference type="Pfam" id="PF00213">
    <property type="entry name" value="OSCP"/>
    <property type="match status" value="1"/>
</dbReference>
<dbReference type="RefSeq" id="WP_196398212.1">
    <property type="nucleotide sequence ID" value="NZ_JADNYM010000027.1"/>
</dbReference>
<keyword evidence="3 8" id="KW-0375">Hydrogen ion transport</keyword>
<evidence type="ECO:0000256" key="1">
    <source>
        <dbReference type="ARBA" id="ARBA00004370"/>
    </source>
</evidence>
<dbReference type="PRINTS" id="PR00125">
    <property type="entry name" value="ATPASEDELTA"/>
</dbReference>
<evidence type="ECO:0000256" key="6">
    <source>
        <dbReference type="ARBA" id="ARBA00023196"/>
    </source>
</evidence>
<protein>
    <recommendedName>
        <fullName evidence="8">ATP synthase subunit delta</fullName>
    </recommendedName>
    <alternativeName>
        <fullName evidence="8">ATP synthase F(1) sector subunit delta</fullName>
    </alternativeName>
    <alternativeName>
        <fullName evidence="8">F-type ATPase subunit delta</fullName>
        <shortName evidence="8">F-ATPase subunit delta</shortName>
    </alternativeName>
</protein>
<comment type="subcellular location">
    <subcellularLocation>
        <location evidence="8">Cell membrane</location>
        <topology evidence="8">Peripheral membrane protein</topology>
    </subcellularLocation>
    <subcellularLocation>
        <location evidence="1">Membrane</location>
    </subcellularLocation>
</comment>
<evidence type="ECO:0000256" key="2">
    <source>
        <dbReference type="ARBA" id="ARBA00022448"/>
    </source>
</evidence>
<dbReference type="Proteomes" id="UP000655366">
    <property type="component" value="Unassembled WGS sequence"/>
</dbReference>
<evidence type="ECO:0000256" key="5">
    <source>
        <dbReference type="ARBA" id="ARBA00023136"/>
    </source>
</evidence>
<name>A0A931G5V8_9MICC</name>
<evidence type="ECO:0000256" key="8">
    <source>
        <dbReference type="HAMAP-Rule" id="MF_01416"/>
    </source>
</evidence>
<dbReference type="GO" id="GO:0046933">
    <property type="term" value="F:proton-transporting ATP synthase activity, rotational mechanism"/>
    <property type="evidence" value="ECO:0007669"/>
    <property type="project" value="UniProtKB-UniRule"/>
</dbReference>
<dbReference type="HAMAP" id="MF_01416">
    <property type="entry name" value="ATP_synth_delta_bact"/>
    <property type="match status" value="1"/>
</dbReference>
<dbReference type="InterPro" id="IPR020781">
    <property type="entry name" value="ATPase_OSCP/d_CS"/>
</dbReference>
<keyword evidence="2 8" id="KW-0813">Transport</keyword>
<dbReference type="GO" id="GO:0005886">
    <property type="term" value="C:plasma membrane"/>
    <property type="evidence" value="ECO:0007669"/>
    <property type="project" value="UniProtKB-SubCell"/>
</dbReference>
<comment type="function">
    <text evidence="8">This protein is part of the stalk that links CF(0) to CF(1). It either transmits conformational changes from CF(0) to CF(1) or is implicated in proton conduction.</text>
</comment>
<gene>
    <name evidence="8 9" type="primary">atpH</name>
    <name evidence="9" type="ORF">IV500_18100</name>
</gene>
<keyword evidence="8" id="KW-1003">Cell membrane</keyword>
<dbReference type="InterPro" id="IPR000711">
    <property type="entry name" value="ATPase_OSCP/dsu"/>
</dbReference>
<comment type="function">
    <text evidence="8">F(1)F(0) ATP synthase produces ATP from ADP in the presence of a proton or sodium gradient. F-type ATPases consist of two structural domains, F(1) containing the extramembraneous catalytic core and F(0) containing the membrane proton channel, linked together by a central stalk and a peripheral stalk. During catalysis, ATP synthesis in the catalytic domain of F(1) is coupled via a rotary mechanism of the central stalk subunits to proton translocation.</text>
</comment>
<dbReference type="AlphaFoldDB" id="A0A931G5V8"/>
<dbReference type="PROSITE" id="PS00389">
    <property type="entry name" value="ATPASE_DELTA"/>
    <property type="match status" value="1"/>
</dbReference>
<evidence type="ECO:0000256" key="7">
    <source>
        <dbReference type="ARBA" id="ARBA00023310"/>
    </source>
</evidence>
<keyword evidence="7 8" id="KW-0066">ATP synthesis</keyword>
<organism evidence="9 10">
    <name type="scientific">Arthrobacter terrae</name>
    <dbReference type="NCBI Taxonomy" id="2935737"/>
    <lineage>
        <taxon>Bacteria</taxon>
        <taxon>Bacillati</taxon>
        <taxon>Actinomycetota</taxon>
        <taxon>Actinomycetes</taxon>
        <taxon>Micrococcales</taxon>
        <taxon>Micrococcaceae</taxon>
        <taxon>Arthrobacter</taxon>
    </lineage>
</organism>
<dbReference type="GO" id="GO:0045259">
    <property type="term" value="C:proton-transporting ATP synthase complex"/>
    <property type="evidence" value="ECO:0007669"/>
    <property type="project" value="UniProtKB-KW"/>
</dbReference>
<evidence type="ECO:0000256" key="3">
    <source>
        <dbReference type="ARBA" id="ARBA00022781"/>
    </source>
</evidence>